<keyword evidence="5" id="KW-1185">Reference proteome</keyword>
<evidence type="ECO:0000313" key="5">
    <source>
        <dbReference type="Proteomes" id="UP001515100"/>
    </source>
</evidence>
<dbReference type="AlphaFoldDB" id="A0A641AR45"/>
<dbReference type="RefSeq" id="WP_129181200.1">
    <property type="nucleotide sequence ID" value="NZ_JAGIOG010000001.1"/>
</dbReference>
<dbReference type="InterPro" id="IPR006222">
    <property type="entry name" value="GCVT_N"/>
</dbReference>
<evidence type="ECO:0000259" key="2">
    <source>
        <dbReference type="Pfam" id="PF01571"/>
    </source>
</evidence>
<dbReference type="PIRSF" id="PIRSF006487">
    <property type="entry name" value="GcvT"/>
    <property type="match status" value="1"/>
</dbReference>
<dbReference type="Proteomes" id="UP001515100">
    <property type="component" value="Unassembled WGS sequence"/>
</dbReference>
<dbReference type="PANTHER" id="PTHR43757">
    <property type="entry name" value="AMINOMETHYLTRANSFERASE"/>
    <property type="match status" value="1"/>
</dbReference>
<dbReference type="Gene3D" id="3.30.1360.120">
    <property type="entry name" value="Probable tRNA modification gtpase trme, domain 1"/>
    <property type="match status" value="1"/>
</dbReference>
<dbReference type="PANTHER" id="PTHR43757:SF2">
    <property type="entry name" value="AMINOMETHYLTRANSFERASE, MITOCHONDRIAL"/>
    <property type="match status" value="1"/>
</dbReference>
<evidence type="ECO:0000259" key="3">
    <source>
        <dbReference type="Pfam" id="PF08669"/>
    </source>
</evidence>
<dbReference type="InterPro" id="IPR027266">
    <property type="entry name" value="TrmE/GcvT-like"/>
</dbReference>
<dbReference type="SUPFAM" id="SSF103025">
    <property type="entry name" value="Folate-binding domain"/>
    <property type="match status" value="1"/>
</dbReference>
<dbReference type="InterPro" id="IPR029043">
    <property type="entry name" value="GcvT/YgfZ_C"/>
</dbReference>
<accession>A0A641AR45</accession>
<keyword evidence="4" id="KW-0808">Transferase</keyword>
<comment type="caution">
    <text evidence="4">The sequence shown here is derived from an EMBL/GenBank/DDBJ whole genome shotgun (WGS) entry which is preliminary data.</text>
</comment>
<dbReference type="SUPFAM" id="SSF101790">
    <property type="entry name" value="Aminomethyltransferase beta-barrel domain"/>
    <property type="match status" value="1"/>
</dbReference>
<reference evidence="4" key="1">
    <citation type="submission" date="2019-09" db="EMBL/GenBank/DDBJ databases">
        <authorList>
            <person name="Li J."/>
        </authorList>
    </citation>
    <scope>NUCLEOTIDE SEQUENCE [LARGE SCALE GENOMIC DNA]</scope>
    <source>
        <strain evidence="4">NRBC 14897</strain>
    </source>
</reference>
<feature type="domain" description="Aminomethyltransferase C-terminal" evidence="3">
    <location>
        <begin position="291"/>
        <end position="366"/>
    </location>
</feature>
<sequence>MTAPSDATTDLRPTPFAARFPETAGEAIDVYGFAVPLFLVDVDEEYDAIRHRVAVLEFSMLFKWDVRGADAVAVADAVFSRNLRDLAARRIAYGVVVDESGHMLDDVTGTVLADDHVRIIGGNPATVDALRRHAEGRDAEVTEIRDTLGVLSVQGPRSRELLQRLTDRDMSNEAFPYYSYDPAMTVAGIPAHVNRMGFTAELGYEVMVPVERALELWDALFEAGQDLGVQAASAGALMVARVEAGMVMGEVEYDATSTPFECRMGWAVDFDKGDFQGREALLSLKDGVSARVVSVVVDADPDAADGARLVDAGEDVGWVTMAVPSPVLDGKTLGLARVAVGSAKIGTTLALADGAVATVVRTPVYDPDRDRVRS</sequence>
<feature type="domain" description="GCVT N-terminal" evidence="2">
    <location>
        <begin position="23"/>
        <end position="272"/>
    </location>
</feature>
<dbReference type="GO" id="GO:0016740">
    <property type="term" value="F:transferase activity"/>
    <property type="evidence" value="ECO:0007669"/>
    <property type="project" value="UniProtKB-KW"/>
</dbReference>
<name>A0A641AR45_9ACTN</name>
<dbReference type="EMBL" id="SDPP02000001">
    <property type="protein sequence ID" value="KAA1380584.1"/>
    <property type="molecule type" value="Genomic_DNA"/>
</dbReference>
<protein>
    <submittedName>
        <fullName evidence="4">Aminomethyl transferase family protein</fullName>
    </submittedName>
</protein>
<dbReference type="InterPro" id="IPR013977">
    <property type="entry name" value="GcvT_C"/>
</dbReference>
<dbReference type="OrthoDB" id="9806452at2"/>
<evidence type="ECO:0000256" key="1">
    <source>
        <dbReference type="PIRSR" id="PIRSR006487-1"/>
    </source>
</evidence>
<organism evidence="4 5">
    <name type="scientific">Aeromicrobium fastidiosum</name>
    <dbReference type="NCBI Taxonomy" id="52699"/>
    <lineage>
        <taxon>Bacteria</taxon>
        <taxon>Bacillati</taxon>
        <taxon>Actinomycetota</taxon>
        <taxon>Actinomycetes</taxon>
        <taxon>Propionibacteriales</taxon>
        <taxon>Nocardioidaceae</taxon>
        <taxon>Aeromicrobium</taxon>
    </lineage>
</organism>
<proteinExistence type="predicted"/>
<dbReference type="Pfam" id="PF01571">
    <property type="entry name" value="GCV_T"/>
    <property type="match status" value="1"/>
</dbReference>
<evidence type="ECO:0000313" key="4">
    <source>
        <dbReference type="EMBL" id="KAA1380584.1"/>
    </source>
</evidence>
<dbReference type="InterPro" id="IPR028896">
    <property type="entry name" value="GcvT/YgfZ/DmdA"/>
</dbReference>
<feature type="binding site" evidence="1">
    <location>
        <position position="205"/>
    </location>
    <ligand>
        <name>substrate</name>
    </ligand>
</feature>
<gene>
    <name evidence="4" type="ORF">ESP62_005250</name>
</gene>
<dbReference type="Pfam" id="PF08669">
    <property type="entry name" value="GCV_T_C"/>
    <property type="match status" value="1"/>
</dbReference>